<dbReference type="EMBL" id="FOWC01000006">
    <property type="protein sequence ID" value="SFP69286.1"/>
    <property type="molecule type" value="Genomic_DNA"/>
</dbReference>
<name>A0A1I5SG22_9PSEU</name>
<accession>A0A1I5SG22</accession>
<dbReference type="OrthoDB" id="152349at2"/>
<reference evidence="1 2" key="1">
    <citation type="submission" date="2016-10" db="EMBL/GenBank/DDBJ databases">
        <authorList>
            <person name="de Groot N.N."/>
        </authorList>
    </citation>
    <scope>NUCLEOTIDE SEQUENCE [LARGE SCALE GENOMIC DNA]</scope>
    <source>
        <strain evidence="1 2">DSM 44637</strain>
    </source>
</reference>
<sequence length="204" mass="22262">MTSGLRRFRTLAPRPAPGERCELCAEPVGAGHGHVIDLQTRQILCSCRGCYLLFAPQGSGGRRHRAVPQRIRHRPKFPAGAALWESAGIPVRTAFLFYNSVEQRPVGFYPSPAGATESLLPLDAWNDLLAAEPAFAPIEPDVEALLITRDDTGYEAFLAPIDACYELVGLVRSRWRGFDGGSEAHQAMAEFFAALRARAEAADD</sequence>
<dbReference type="Pfam" id="PF19372">
    <property type="entry name" value="DUF5947"/>
    <property type="match status" value="1"/>
</dbReference>
<evidence type="ECO:0000313" key="1">
    <source>
        <dbReference type="EMBL" id="SFP69286.1"/>
    </source>
</evidence>
<evidence type="ECO:0000313" key="2">
    <source>
        <dbReference type="Proteomes" id="UP000199137"/>
    </source>
</evidence>
<dbReference type="STRING" id="112413.SAMN05421854_106302"/>
<dbReference type="Proteomes" id="UP000199137">
    <property type="component" value="Unassembled WGS sequence"/>
</dbReference>
<protein>
    <submittedName>
        <fullName evidence="1">Uncharacterized protein</fullName>
    </submittedName>
</protein>
<proteinExistence type="predicted"/>
<gene>
    <name evidence="1" type="ORF">SAMN05421854_106302</name>
</gene>
<dbReference type="AlphaFoldDB" id="A0A1I5SG22"/>
<dbReference type="InterPro" id="IPR045991">
    <property type="entry name" value="DUF5947"/>
</dbReference>
<dbReference type="RefSeq" id="WP_093574699.1">
    <property type="nucleotide sequence ID" value="NZ_FOWC01000006.1"/>
</dbReference>
<organism evidence="1 2">
    <name type="scientific">Amycolatopsis rubida</name>
    <dbReference type="NCBI Taxonomy" id="112413"/>
    <lineage>
        <taxon>Bacteria</taxon>
        <taxon>Bacillati</taxon>
        <taxon>Actinomycetota</taxon>
        <taxon>Actinomycetes</taxon>
        <taxon>Pseudonocardiales</taxon>
        <taxon>Pseudonocardiaceae</taxon>
        <taxon>Amycolatopsis</taxon>
    </lineage>
</organism>